<keyword evidence="3" id="KW-1185">Reference proteome</keyword>
<dbReference type="InterPro" id="IPR024294">
    <property type="entry name" value="DUF3810"/>
</dbReference>
<reference evidence="2 3" key="1">
    <citation type="submission" date="2016-10" db="EMBL/GenBank/DDBJ databases">
        <title>Complete Genome Sequence of Flavobacterium sp. PK15.</title>
        <authorList>
            <person name="Ekwe A."/>
            <person name="Kim S.B."/>
        </authorList>
    </citation>
    <scope>NUCLEOTIDE SEQUENCE [LARGE SCALE GENOMIC DNA]</scope>
    <source>
        <strain evidence="2 3">PK15</strain>
    </source>
</reference>
<organism evidence="2 3">
    <name type="scientific">Flavobacterium commune</name>
    <dbReference type="NCBI Taxonomy" id="1306519"/>
    <lineage>
        <taxon>Bacteria</taxon>
        <taxon>Pseudomonadati</taxon>
        <taxon>Bacteroidota</taxon>
        <taxon>Flavobacteriia</taxon>
        <taxon>Flavobacteriales</taxon>
        <taxon>Flavobacteriaceae</taxon>
        <taxon>Flavobacterium</taxon>
    </lineage>
</organism>
<dbReference type="STRING" id="1306519.BIW12_02700"/>
<dbReference type="OrthoDB" id="1048788at2"/>
<dbReference type="KEGG" id="fcm:BIW12_02700"/>
<evidence type="ECO:0000313" key="3">
    <source>
        <dbReference type="Proteomes" id="UP000178198"/>
    </source>
</evidence>
<dbReference type="AlphaFoldDB" id="A0A1D9P746"/>
<dbReference type="Proteomes" id="UP000178198">
    <property type="component" value="Chromosome"/>
</dbReference>
<keyword evidence="1" id="KW-0812">Transmembrane</keyword>
<dbReference type="RefSeq" id="WP_071183695.1">
    <property type="nucleotide sequence ID" value="NZ_CP017774.1"/>
</dbReference>
<feature type="transmembrane region" description="Helical" evidence="1">
    <location>
        <begin position="47"/>
        <end position="72"/>
    </location>
</feature>
<feature type="transmembrane region" description="Helical" evidence="1">
    <location>
        <begin position="95"/>
        <end position="116"/>
    </location>
</feature>
<accession>A0A1D9P746</accession>
<keyword evidence="1" id="KW-1133">Transmembrane helix</keyword>
<proteinExistence type="predicted"/>
<keyword evidence="1" id="KW-0472">Membrane</keyword>
<sequence>MKRKYLLPFLLLIQILILKIIRFFPETVEAFYSNGFYPYLSNFLRIILGWIPFSIGDVLYFMLILLAVKWFWKNRKNWTRSKVGQNGTKGNWKDLSLSILSVLSVFYFFFHFLWAINYYRIPLFEKMKIERDYSDADLYNFTKKIIAKTNEIHGQITKNDSLKVVFPYSKEVAFIKNLHGYKNLAAQYPFFAYSNLSIKKSLFSLPLTYMGFGGYLNPFTNEAQVNSFMPMYNFPTTSCHEMAHQMGYASESECNFIGFLASVNNDNLYFKYSGYSFALRYCLNNWYIRNETIYKELLKTIHPGILKNYQESEDFWMQYQTPIEKGFHLFYDRYLKLNQQKEGIDSYSKFINLLVNYYKTKAL</sequence>
<evidence type="ECO:0000256" key="1">
    <source>
        <dbReference type="SAM" id="Phobius"/>
    </source>
</evidence>
<gene>
    <name evidence="2" type="ORF">BIW12_02700</name>
</gene>
<dbReference type="Pfam" id="PF12725">
    <property type="entry name" value="DUF3810"/>
    <property type="match status" value="1"/>
</dbReference>
<name>A0A1D9P746_9FLAO</name>
<protein>
    <submittedName>
        <fullName evidence="2">Amino acid permease</fullName>
    </submittedName>
</protein>
<dbReference type="EMBL" id="CP017774">
    <property type="protein sequence ID" value="AOZ98427.1"/>
    <property type="molecule type" value="Genomic_DNA"/>
</dbReference>
<evidence type="ECO:0000313" key="2">
    <source>
        <dbReference type="EMBL" id="AOZ98427.1"/>
    </source>
</evidence>